<keyword evidence="2" id="KW-1185">Reference proteome</keyword>
<name>A0A288QT16_9LACO</name>
<proteinExistence type="predicted"/>
<sequence length="75" mass="8467">MAQKNRVRGQILDKEYTISAEETQAHLKATFELANQQLTQLKTLRPQASTEELAILLALNALSDQLKMQAKVDRT</sequence>
<protein>
    <submittedName>
        <fullName evidence="1">Cell division protein ZapA</fullName>
    </submittedName>
</protein>
<evidence type="ECO:0000313" key="1">
    <source>
        <dbReference type="EMBL" id="RDL11742.1"/>
    </source>
</evidence>
<dbReference type="RefSeq" id="WP_070229814.1">
    <property type="nucleotide sequence ID" value="NZ_BJYO01000002.1"/>
</dbReference>
<evidence type="ECO:0000313" key="2">
    <source>
        <dbReference type="Proteomes" id="UP000254912"/>
    </source>
</evidence>
<dbReference type="InterPro" id="IPR053712">
    <property type="entry name" value="Bac_CellDiv_Activator"/>
</dbReference>
<keyword evidence="1" id="KW-0131">Cell cycle</keyword>
<dbReference type="SUPFAM" id="SSF102829">
    <property type="entry name" value="Cell division protein ZapA-like"/>
    <property type="match status" value="1"/>
</dbReference>
<gene>
    <name evidence="1" type="ORF">DFP99_0160</name>
</gene>
<keyword evidence="1" id="KW-0132">Cell division</keyword>
<dbReference type="OrthoDB" id="2139724at2"/>
<dbReference type="InterPro" id="IPR007838">
    <property type="entry name" value="Cell_div_ZapA-like"/>
</dbReference>
<dbReference type="Pfam" id="PF05164">
    <property type="entry name" value="ZapA"/>
    <property type="match status" value="1"/>
</dbReference>
<comment type="caution">
    <text evidence="1">The sequence shown here is derived from an EMBL/GenBank/DDBJ whole genome shotgun (WGS) entry which is preliminary data.</text>
</comment>
<dbReference type="Proteomes" id="UP000254912">
    <property type="component" value="Unassembled WGS sequence"/>
</dbReference>
<reference evidence="1 2" key="1">
    <citation type="submission" date="2018-07" db="EMBL/GenBank/DDBJ databases">
        <title>Genomic Encyclopedia of Type Strains, Phase III (KMG-III): the genomes of soil and plant-associated and newly described type strains.</title>
        <authorList>
            <person name="Whitman W."/>
        </authorList>
    </citation>
    <scope>NUCLEOTIDE SEQUENCE [LARGE SCALE GENOMIC DNA]</scope>
    <source>
        <strain evidence="1 2">CECT 7031</strain>
    </source>
</reference>
<dbReference type="GO" id="GO:0051301">
    <property type="term" value="P:cell division"/>
    <property type="evidence" value="ECO:0007669"/>
    <property type="project" value="UniProtKB-KW"/>
</dbReference>
<dbReference type="KEGG" id="wso:WSWS_00531"/>
<accession>A0A288QT16</accession>
<dbReference type="AlphaFoldDB" id="A0A288QT16"/>
<dbReference type="EMBL" id="QRAS01000001">
    <property type="protein sequence ID" value="RDL11742.1"/>
    <property type="molecule type" value="Genomic_DNA"/>
</dbReference>
<dbReference type="InterPro" id="IPR036192">
    <property type="entry name" value="Cell_div_ZapA-like_sf"/>
</dbReference>
<dbReference type="GeneID" id="94545736"/>
<dbReference type="Gene3D" id="6.10.250.790">
    <property type="match status" value="1"/>
</dbReference>
<organism evidence="1 2">
    <name type="scientific">Weissella soli</name>
    <dbReference type="NCBI Taxonomy" id="155866"/>
    <lineage>
        <taxon>Bacteria</taxon>
        <taxon>Bacillati</taxon>
        <taxon>Bacillota</taxon>
        <taxon>Bacilli</taxon>
        <taxon>Lactobacillales</taxon>
        <taxon>Lactobacillaceae</taxon>
        <taxon>Weissella</taxon>
    </lineage>
</organism>